<dbReference type="GO" id="GO:0005159">
    <property type="term" value="F:insulin-like growth factor receptor binding"/>
    <property type="evidence" value="ECO:0007669"/>
    <property type="project" value="Ensembl"/>
</dbReference>
<dbReference type="GO" id="GO:0140311">
    <property type="term" value="F:protein sequestering activity"/>
    <property type="evidence" value="ECO:0007669"/>
    <property type="project" value="Ensembl"/>
</dbReference>
<dbReference type="GO" id="GO:0031146">
    <property type="term" value="P:SCF-dependent proteasomal ubiquitin-dependent protein catabolic process"/>
    <property type="evidence" value="ECO:0007669"/>
    <property type="project" value="Ensembl"/>
</dbReference>
<dbReference type="GO" id="GO:0050868">
    <property type="term" value="P:negative regulation of T cell activation"/>
    <property type="evidence" value="ECO:0007669"/>
    <property type="project" value="Ensembl"/>
</dbReference>
<dbReference type="PRINTS" id="PR00305">
    <property type="entry name" value="1433ZETA"/>
</dbReference>
<feature type="compositionally biased region" description="Pro residues" evidence="3">
    <location>
        <begin position="61"/>
        <end position="73"/>
    </location>
</feature>
<evidence type="ECO:0000259" key="4">
    <source>
        <dbReference type="SMART" id="SM00101"/>
    </source>
</evidence>
<dbReference type="GO" id="GO:0048167">
    <property type="term" value="P:regulation of synaptic plasticity"/>
    <property type="evidence" value="ECO:0007669"/>
    <property type="project" value="Ensembl"/>
</dbReference>
<dbReference type="GO" id="GO:0050821">
    <property type="term" value="P:protein stabilization"/>
    <property type="evidence" value="ECO:0007669"/>
    <property type="project" value="Ensembl"/>
</dbReference>
<dbReference type="GO" id="GO:0002842">
    <property type="term" value="P:positive regulation of T cell mediated immune response to tumor cell"/>
    <property type="evidence" value="ECO:0007669"/>
    <property type="project" value="Ensembl"/>
</dbReference>
<dbReference type="PANTHER" id="PTHR18860">
    <property type="entry name" value="14-3-3 PROTEIN"/>
    <property type="match status" value="1"/>
</dbReference>
<dbReference type="Pfam" id="PF00244">
    <property type="entry name" value="14-3-3"/>
    <property type="match status" value="1"/>
</dbReference>
<dbReference type="GeneTree" id="ENSGT01140000282547"/>
<reference evidence="5" key="2">
    <citation type="submission" date="2025-08" db="UniProtKB">
        <authorList>
            <consortium name="Ensembl"/>
        </authorList>
    </citation>
    <scope>IDENTIFICATION</scope>
</reference>
<dbReference type="GO" id="GO:0019904">
    <property type="term" value="F:protein domain specific binding"/>
    <property type="evidence" value="ECO:0007669"/>
    <property type="project" value="Ensembl"/>
</dbReference>
<dbReference type="InterPro" id="IPR023409">
    <property type="entry name" value="14-3-3_CS"/>
</dbReference>
<dbReference type="GO" id="GO:0042149">
    <property type="term" value="P:cellular response to glucose starvation"/>
    <property type="evidence" value="ECO:0007669"/>
    <property type="project" value="Ensembl"/>
</dbReference>
<dbReference type="GO" id="GO:1904263">
    <property type="term" value="P:positive regulation of TORC1 signaling"/>
    <property type="evidence" value="ECO:0007669"/>
    <property type="project" value="Ensembl"/>
</dbReference>
<dbReference type="GO" id="GO:0140031">
    <property type="term" value="F:phosphorylation-dependent protein binding"/>
    <property type="evidence" value="ECO:0007669"/>
    <property type="project" value="Ensembl"/>
</dbReference>
<feature type="region of interest" description="Disordered" evidence="3">
    <location>
        <begin position="1"/>
        <end position="80"/>
    </location>
</feature>
<gene>
    <name evidence="5" type="primary">YWHAG</name>
</gene>
<dbReference type="InterPro" id="IPR000308">
    <property type="entry name" value="14-3-3"/>
</dbReference>
<accession>A0A2K5WMN9</accession>
<dbReference type="Ensembl" id="ENSMFAT00000012685.2">
    <property type="protein sequence ID" value="ENSMFAP00000038430.2"/>
    <property type="gene ID" value="ENSMFAG00000038574.2"/>
</dbReference>
<evidence type="ECO:0000256" key="1">
    <source>
        <dbReference type="ARBA" id="ARBA00006141"/>
    </source>
</evidence>
<dbReference type="GO" id="GO:0032880">
    <property type="term" value="P:regulation of protein localization"/>
    <property type="evidence" value="ECO:0007669"/>
    <property type="project" value="Ensembl"/>
</dbReference>
<dbReference type="VEuPathDB" id="HostDB:ENSMFAG00000038574"/>
<dbReference type="STRING" id="9541.ENSMFAP00000038430"/>
<dbReference type="GO" id="GO:0006605">
    <property type="term" value="P:protein targeting"/>
    <property type="evidence" value="ECO:0007669"/>
    <property type="project" value="Ensembl"/>
</dbReference>
<dbReference type="PROSITE" id="PS00796">
    <property type="entry name" value="1433_1"/>
    <property type="match status" value="1"/>
</dbReference>
<dbReference type="GO" id="GO:0002841">
    <property type="term" value="P:negative regulation of T cell mediated immune response to tumor cell"/>
    <property type="evidence" value="ECO:0007669"/>
    <property type="project" value="Ensembl"/>
</dbReference>
<dbReference type="Bgee" id="ENSMFAG00000038574">
    <property type="expression patterns" value="Expressed in temporal lobe and 13 other cell types or tissues"/>
</dbReference>
<evidence type="ECO:0000313" key="6">
    <source>
        <dbReference type="Proteomes" id="UP000233100"/>
    </source>
</evidence>
<dbReference type="SUPFAM" id="SSF48445">
    <property type="entry name" value="14-3-3 protein"/>
    <property type="match status" value="1"/>
</dbReference>
<sequence length="326" mass="36616">MRRGRGRRGCPSVARTAAAAASLPVPRSQLQPPPPRSRRLSRSLRGSVLSGTWAPIAPSKPFTPPQCPPPSPARPSSAKMVDREQLVQKARLAEQAERYDDMAAAMKNVTELNEPLSNEERNLLSVAYKNVVGARRSSWRVISSIEQKTSADGNEKKIEMVRAYREKIEKELEAVCQDVLSLLDNYLIKNCSETQYESKVFYLKMKGDYYRYLAEVATGEKRATVVESSEKAYSEAHEISKEHMQPTHPIRLGLALNYSVFYYEIQNAPEQACHLAKTAFDDAIAELDTLNEDSYKDSTLIMQLLRDNLTLWTSDQQDDDGGEGNN</sequence>
<dbReference type="Proteomes" id="UP000233100">
    <property type="component" value="Chromosome 3"/>
</dbReference>
<dbReference type="GO" id="GO:0045948">
    <property type="term" value="P:positive regulation of translational initiation"/>
    <property type="evidence" value="ECO:0007669"/>
    <property type="project" value="Ensembl"/>
</dbReference>
<keyword evidence="6" id="KW-1185">Reference proteome</keyword>
<dbReference type="GO" id="GO:0042802">
    <property type="term" value="F:identical protein binding"/>
    <property type="evidence" value="ECO:0007669"/>
    <property type="project" value="Ensembl"/>
</dbReference>
<dbReference type="InterPro" id="IPR023410">
    <property type="entry name" value="14-3-3_domain"/>
</dbReference>
<organism evidence="5 6">
    <name type="scientific">Macaca fascicularis</name>
    <name type="common">Crab-eating macaque</name>
    <name type="synonym">Cynomolgus monkey</name>
    <dbReference type="NCBI Taxonomy" id="9541"/>
    <lineage>
        <taxon>Eukaryota</taxon>
        <taxon>Metazoa</taxon>
        <taxon>Chordata</taxon>
        <taxon>Craniata</taxon>
        <taxon>Vertebrata</taxon>
        <taxon>Euteleostomi</taxon>
        <taxon>Mammalia</taxon>
        <taxon>Eutheria</taxon>
        <taxon>Euarchontoglires</taxon>
        <taxon>Primates</taxon>
        <taxon>Haplorrhini</taxon>
        <taxon>Catarrhini</taxon>
        <taxon>Cercopithecidae</taxon>
        <taxon>Cercopithecinae</taxon>
        <taxon>Macaca</taxon>
    </lineage>
</organism>
<feature type="compositionally biased region" description="Low complexity" evidence="3">
    <location>
        <begin position="17"/>
        <end position="30"/>
    </location>
</feature>
<protein>
    <submittedName>
        <fullName evidence="5">Tyrosine 3-monooxygenase/tryptophan 5-monooxygenase activation protein gamma</fullName>
    </submittedName>
</protein>
<dbReference type="GO" id="GO:0085020">
    <property type="term" value="P:protein K6-linked ubiquitination"/>
    <property type="evidence" value="ECO:0007669"/>
    <property type="project" value="Ensembl"/>
</dbReference>
<evidence type="ECO:0000256" key="2">
    <source>
        <dbReference type="RuleBase" id="RU003466"/>
    </source>
</evidence>
<comment type="similarity">
    <text evidence="1 2">Belongs to the 14-3-3 family.</text>
</comment>
<reference evidence="5 6" key="1">
    <citation type="submission" date="2013-03" db="EMBL/GenBank/DDBJ databases">
        <authorList>
            <person name="Warren W."/>
            <person name="Wilson R.K."/>
        </authorList>
    </citation>
    <scope>NUCLEOTIDE SEQUENCE</scope>
</reference>
<dbReference type="GO" id="GO:0002181">
    <property type="term" value="P:cytoplasmic translation"/>
    <property type="evidence" value="ECO:0007669"/>
    <property type="project" value="Ensembl"/>
</dbReference>
<dbReference type="SMART" id="SM00101">
    <property type="entry name" value="14_3_3"/>
    <property type="match status" value="1"/>
</dbReference>
<dbReference type="CDD" id="cd10024">
    <property type="entry name" value="14-3-3_gamma"/>
    <property type="match status" value="1"/>
</dbReference>
<dbReference type="GO" id="GO:0050870">
    <property type="term" value="P:positive regulation of T cell activation"/>
    <property type="evidence" value="ECO:0007669"/>
    <property type="project" value="Ensembl"/>
</dbReference>
<proteinExistence type="inferred from homology"/>
<dbReference type="GO" id="GO:0005829">
    <property type="term" value="C:cytosol"/>
    <property type="evidence" value="ECO:0007669"/>
    <property type="project" value="Ensembl"/>
</dbReference>
<dbReference type="Gene3D" id="1.20.190.20">
    <property type="entry name" value="14-3-3 domain"/>
    <property type="match status" value="1"/>
</dbReference>
<dbReference type="GO" id="GO:0034198">
    <property type="term" value="P:cellular response to amino acid starvation"/>
    <property type="evidence" value="ECO:0007669"/>
    <property type="project" value="Ensembl"/>
</dbReference>
<dbReference type="GO" id="GO:0005080">
    <property type="term" value="F:protein kinase C binding"/>
    <property type="evidence" value="ECO:0007669"/>
    <property type="project" value="Ensembl"/>
</dbReference>
<dbReference type="InterPro" id="IPR036815">
    <property type="entry name" value="14-3-3_dom_sf"/>
</dbReference>
<evidence type="ECO:0000256" key="3">
    <source>
        <dbReference type="SAM" id="MobiDB-lite"/>
    </source>
</evidence>
<dbReference type="GO" id="GO:0005634">
    <property type="term" value="C:nucleus"/>
    <property type="evidence" value="ECO:0007669"/>
    <property type="project" value="Ensembl"/>
</dbReference>
<dbReference type="GO" id="GO:0045947">
    <property type="term" value="P:negative regulation of translational initiation"/>
    <property type="evidence" value="ECO:0007669"/>
    <property type="project" value="Ensembl"/>
</dbReference>
<feature type="domain" description="14-3-3" evidence="4">
    <location>
        <begin position="83"/>
        <end position="326"/>
    </location>
</feature>
<dbReference type="GO" id="GO:0045664">
    <property type="term" value="P:regulation of neuron differentiation"/>
    <property type="evidence" value="ECO:0007669"/>
    <property type="project" value="Ensembl"/>
</dbReference>
<dbReference type="GO" id="GO:1904262">
    <property type="term" value="P:negative regulation of TORC1 signaling"/>
    <property type="evidence" value="ECO:0007669"/>
    <property type="project" value="Ensembl"/>
</dbReference>
<name>A0A2K5WMN9_MACFA</name>
<dbReference type="GO" id="GO:0061462">
    <property type="term" value="P:protein localization to lysosome"/>
    <property type="evidence" value="ECO:0007669"/>
    <property type="project" value="Ensembl"/>
</dbReference>
<dbReference type="GO" id="GO:0005759">
    <property type="term" value="C:mitochondrial matrix"/>
    <property type="evidence" value="ECO:0007669"/>
    <property type="project" value="Ensembl"/>
</dbReference>
<dbReference type="AlphaFoldDB" id="A0A2K5WMN9"/>
<dbReference type="GO" id="GO:0038202">
    <property type="term" value="P:TORC1 signaling"/>
    <property type="evidence" value="ECO:0007669"/>
    <property type="project" value="Ensembl"/>
</dbReference>
<dbReference type="FunFam" id="1.20.190.20:FF:000001">
    <property type="entry name" value="14-3-3 gamma 1"/>
    <property type="match status" value="1"/>
</dbReference>
<dbReference type="PROSITE" id="PS00797">
    <property type="entry name" value="1433_2"/>
    <property type="match status" value="1"/>
</dbReference>
<reference evidence="5" key="3">
    <citation type="submission" date="2025-09" db="UniProtKB">
        <authorList>
            <consortium name="Ensembl"/>
        </authorList>
    </citation>
    <scope>IDENTIFICATION</scope>
</reference>
<evidence type="ECO:0000313" key="5">
    <source>
        <dbReference type="Ensembl" id="ENSMFAP00000038430.2"/>
    </source>
</evidence>